<dbReference type="OrthoDB" id="9795264at2"/>
<dbReference type="Pfam" id="PF11148">
    <property type="entry name" value="DUF2922"/>
    <property type="match status" value="1"/>
</dbReference>
<accession>A0A1M6AX18</accession>
<keyword evidence="2" id="KW-1185">Reference proteome</keyword>
<proteinExistence type="predicted"/>
<evidence type="ECO:0000313" key="2">
    <source>
        <dbReference type="Proteomes" id="UP000184052"/>
    </source>
</evidence>
<sequence length="70" mass="7469">MAVKLTMSFKNASENTSSYSIDDPRPDVTDVEVQAVMDDMLAKNIFNTSGGDLVSVAGAKVTTTTINELI</sequence>
<dbReference type="STRING" id="1121476.SAMN02745751_00275"/>
<name>A0A1M6AX18_9FIRM</name>
<dbReference type="Proteomes" id="UP000184052">
    <property type="component" value="Unassembled WGS sequence"/>
</dbReference>
<protein>
    <recommendedName>
        <fullName evidence="3">DUF2922 domain-containing protein</fullName>
    </recommendedName>
</protein>
<organism evidence="1 2">
    <name type="scientific">Dethiosulfatibacter aminovorans DSM 17477</name>
    <dbReference type="NCBI Taxonomy" id="1121476"/>
    <lineage>
        <taxon>Bacteria</taxon>
        <taxon>Bacillati</taxon>
        <taxon>Bacillota</taxon>
        <taxon>Tissierellia</taxon>
        <taxon>Dethiosulfatibacter</taxon>
    </lineage>
</organism>
<reference evidence="1 2" key="1">
    <citation type="submission" date="2016-11" db="EMBL/GenBank/DDBJ databases">
        <authorList>
            <person name="Jaros S."/>
            <person name="Januszkiewicz K."/>
            <person name="Wedrychowicz H."/>
        </authorList>
    </citation>
    <scope>NUCLEOTIDE SEQUENCE [LARGE SCALE GENOMIC DNA]</scope>
    <source>
        <strain evidence="1 2">DSM 17477</strain>
    </source>
</reference>
<dbReference type="RefSeq" id="WP_073045936.1">
    <property type="nucleotide sequence ID" value="NZ_FQZL01000004.1"/>
</dbReference>
<evidence type="ECO:0000313" key="1">
    <source>
        <dbReference type="EMBL" id="SHI40858.1"/>
    </source>
</evidence>
<dbReference type="InterPro" id="IPR021321">
    <property type="entry name" value="DUF2922"/>
</dbReference>
<dbReference type="AlphaFoldDB" id="A0A1M6AX18"/>
<evidence type="ECO:0008006" key="3">
    <source>
        <dbReference type="Google" id="ProtNLM"/>
    </source>
</evidence>
<dbReference type="EMBL" id="FQZL01000004">
    <property type="protein sequence ID" value="SHI40858.1"/>
    <property type="molecule type" value="Genomic_DNA"/>
</dbReference>
<gene>
    <name evidence="1" type="ORF">SAMN02745751_00275</name>
</gene>